<accession>A0ACA9NVR6</accession>
<organism evidence="1 2">
    <name type="scientific">Scutellospora calospora</name>
    <dbReference type="NCBI Taxonomy" id="85575"/>
    <lineage>
        <taxon>Eukaryota</taxon>
        <taxon>Fungi</taxon>
        <taxon>Fungi incertae sedis</taxon>
        <taxon>Mucoromycota</taxon>
        <taxon>Glomeromycotina</taxon>
        <taxon>Glomeromycetes</taxon>
        <taxon>Diversisporales</taxon>
        <taxon>Gigasporaceae</taxon>
        <taxon>Scutellospora</taxon>
    </lineage>
</organism>
<evidence type="ECO:0000313" key="2">
    <source>
        <dbReference type="Proteomes" id="UP000789860"/>
    </source>
</evidence>
<reference evidence="1" key="1">
    <citation type="submission" date="2021-06" db="EMBL/GenBank/DDBJ databases">
        <authorList>
            <person name="Kallberg Y."/>
            <person name="Tangrot J."/>
            <person name="Rosling A."/>
        </authorList>
    </citation>
    <scope>NUCLEOTIDE SEQUENCE</scope>
    <source>
        <strain evidence="1">AU212A</strain>
    </source>
</reference>
<name>A0ACA9NVR6_9GLOM</name>
<comment type="caution">
    <text evidence="1">The sequence shown here is derived from an EMBL/GenBank/DDBJ whole genome shotgun (WGS) entry which is preliminary data.</text>
</comment>
<evidence type="ECO:0000313" key="1">
    <source>
        <dbReference type="EMBL" id="CAG8679889.1"/>
    </source>
</evidence>
<gene>
    <name evidence="1" type="ORF">SCALOS_LOCUS9697</name>
</gene>
<proteinExistence type="predicted"/>
<dbReference type="EMBL" id="CAJVPM010031436">
    <property type="protein sequence ID" value="CAG8679889.1"/>
    <property type="molecule type" value="Genomic_DNA"/>
</dbReference>
<sequence length="59" mass="7176">YRRRVNAFNQSIEKEQTKLENIKRDKTPELDDIKRDKTPKLDDIKRDQAFEKADNERLD</sequence>
<feature type="non-terminal residue" evidence="1">
    <location>
        <position position="1"/>
    </location>
</feature>
<protein>
    <submittedName>
        <fullName evidence="1">10334_t:CDS:1</fullName>
    </submittedName>
</protein>
<feature type="non-terminal residue" evidence="1">
    <location>
        <position position="59"/>
    </location>
</feature>
<dbReference type="Proteomes" id="UP000789860">
    <property type="component" value="Unassembled WGS sequence"/>
</dbReference>
<keyword evidence="2" id="KW-1185">Reference proteome</keyword>